<dbReference type="PROSITE" id="PS50850">
    <property type="entry name" value="MFS"/>
    <property type="match status" value="1"/>
</dbReference>
<dbReference type="InterPro" id="IPR036259">
    <property type="entry name" value="MFS_trans_sf"/>
</dbReference>
<feature type="transmembrane region" description="Helical" evidence="7">
    <location>
        <begin position="85"/>
        <end position="105"/>
    </location>
</feature>
<evidence type="ECO:0000256" key="2">
    <source>
        <dbReference type="ARBA" id="ARBA00022448"/>
    </source>
</evidence>
<reference evidence="9 10" key="1">
    <citation type="journal article" date="2013" name="Genome Announc.">
        <title>Draft Whole-Genome Sequence of Bacillus sonorensis Strain L12, a Source of Nonribosomal Lipopeptides.</title>
        <authorList>
            <person name="Adimpong D.B."/>
            <person name="Sorensen K.I."/>
            <person name="Nielsen D.S."/>
            <person name="Thorsen L."/>
            <person name="Rasmussen T.B."/>
            <person name="Derkx P.M."/>
            <person name="Jespersen L."/>
        </authorList>
    </citation>
    <scope>NUCLEOTIDE SEQUENCE [LARGE SCALE GENOMIC DNA]</scope>
    <source>
        <strain evidence="9 10">L12</strain>
    </source>
</reference>
<feature type="transmembrane region" description="Helical" evidence="7">
    <location>
        <begin position="112"/>
        <end position="132"/>
    </location>
</feature>
<evidence type="ECO:0000256" key="6">
    <source>
        <dbReference type="ARBA" id="ARBA00023136"/>
    </source>
</evidence>
<dbReference type="CDD" id="cd17474">
    <property type="entry name" value="MFS_YfmO_like"/>
    <property type="match status" value="1"/>
</dbReference>
<organism evidence="9 10">
    <name type="scientific">Bacillus sonorensis L12</name>
    <dbReference type="NCBI Taxonomy" id="1274524"/>
    <lineage>
        <taxon>Bacteria</taxon>
        <taxon>Bacillati</taxon>
        <taxon>Bacillota</taxon>
        <taxon>Bacilli</taxon>
        <taxon>Bacillales</taxon>
        <taxon>Bacillaceae</taxon>
        <taxon>Bacillus</taxon>
    </lineage>
</organism>
<evidence type="ECO:0000313" key="9">
    <source>
        <dbReference type="EMBL" id="EME73190.1"/>
    </source>
</evidence>
<evidence type="ECO:0000256" key="1">
    <source>
        <dbReference type="ARBA" id="ARBA00004651"/>
    </source>
</evidence>
<feature type="transmembrane region" description="Helical" evidence="7">
    <location>
        <begin position="285"/>
        <end position="304"/>
    </location>
</feature>
<name>M5PBQ7_9BACI</name>
<dbReference type="EMBL" id="AOFM01000009">
    <property type="protein sequence ID" value="EME73190.1"/>
    <property type="molecule type" value="Genomic_DNA"/>
</dbReference>
<keyword evidence="6 7" id="KW-0472">Membrane</keyword>
<feature type="transmembrane region" description="Helical" evidence="7">
    <location>
        <begin position="175"/>
        <end position="193"/>
    </location>
</feature>
<dbReference type="eggNOG" id="COG2814">
    <property type="taxonomic scope" value="Bacteria"/>
</dbReference>
<keyword evidence="3" id="KW-1003">Cell membrane</keyword>
<dbReference type="PANTHER" id="PTHR43124">
    <property type="entry name" value="PURINE EFFLUX PUMP PBUE"/>
    <property type="match status" value="1"/>
</dbReference>
<feature type="transmembrane region" description="Helical" evidence="7">
    <location>
        <begin position="46"/>
        <end position="65"/>
    </location>
</feature>
<evidence type="ECO:0000256" key="7">
    <source>
        <dbReference type="SAM" id="Phobius"/>
    </source>
</evidence>
<evidence type="ECO:0000256" key="3">
    <source>
        <dbReference type="ARBA" id="ARBA00022475"/>
    </source>
</evidence>
<protein>
    <submittedName>
        <fullName evidence="9">Major facilitator superfamily protein YvmA</fullName>
    </submittedName>
</protein>
<evidence type="ECO:0000256" key="4">
    <source>
        <dbReference type="ARBA" id="ARBA00022692"/>
    </source>
</evidence>
<dbReference type="AlphaFoldDB" id="M5PBQ7"/>
<dbReference type="InterPro" id="IPR020846">
    <property type="entry name" value="MFS_dom"/>
</dbReference>
<feature type="domain" description="Major facilitator superfamily (MFS) profile" evidence="8">
    <location>
        <begin position="47"/>
        <end position="429"/>
    </location>
</feature>
<dbReference type="InterPro" id="IPR011701">
    <property type="entry name" value="MFS"/>
</dbReference>
<evidence type="ECO:0000313" key="10">
    <source>
        <dbReference type="Proteomes" id="UP000011907"/>
    </source>
</evidence>
<dbReference type="Pfam" id="PF07690">
    <property type="entry name" value="MFS_1"/>
    <property type="match status" value="1"/>
</dbReference>
<dbReference type="InterPro" id="IPR050189">
    <property type="entry name" value="MFS_Efflux_Transporters"/>
</dbReference>
<feature type="transmembrane region" description="Helical" evidence="7">
    <location>
        <begin position="381"/>
        <end position="398"/>
    </location>
</feature>
<gene>
    <name evidence="9" type="ORF">BSONL12_15739</name>
</gene>
<dbReference type="STRING" id="1274524.BSONL12_15739"/>
<accession>M5PBQ7</accession>
<dbReference type="SUPFAM" id="SSF103473">
    <property type="entry name" value="MFS general substrate transporter"/>
    <property type="match status" value="1"/>
</dbReference>
<evidence type="ECO:0000256" key="5">
    <source>
        <dbReference type="ARBA" id="ARBA00022989"/>
    </source>
</evidence>
<dbReference type="GO" id="GO:0022857">
    <property type="term" value="F:transmembrane transporter activity"/>
    <property type="evidence" value="ECO:0007669"/>
    <property type="project" value="InterPro"/>
</dbReference>
<dbReference type="PANTHER" id="PTHR43124:SF3">
    <property type="entry name" value="CHLORAMPHENICOL EFFLUX PUMP RV0191"/>
    <property type="match status" value="1"/>
</dbReference>
<keyword evidence="2" id="KW-0813">Transport</keyword>
<dbReference type="PRINTS" id="PR01036">
    <property type="entry name" value="TCRTETB"/>
</dbReference>
<feature type="transmembrane region" description="Helical" evidence="7">
    <location>
        <begin position="252"/>
        <end position="273"/>
    </location>
</feature>
<feature type="transmembrane region" description="Helical" evidence="7">
    <location>
        <begin position="199"/>
        <end position="221"/>
    </location>
</feature>
<dbReference type="GO" id="GO:0005886">
    <property type="term" value="C:plasma membrane"/>
    <property type="evidence" value="ECO:0007669"/>
    <property type="project" value="UniProtKB-SubCell"/>
</dbReference>
<comment type="caution">
    <text evidence="9">The sequence shown here is derived from an EMBL/GenBank/DDBJ whole genome shotgun (WGS) entry which is preliminary data.</text>
</comment>
<keyword evidence="4 7" id="KW-0812">Transmembrane</keyword>
<proteinExistence type="predicted"/>
<dbReference type="Proteomes" id="UP000011907">
    <property type="component" value="Unassembled WGS sequence"/>
</dbReference>
<dbReference type="PATRIC" id="fig|1274524.3.peg.3399"/>
<evidence type="ECO:0000259" key="8">
    <source>
        <dbReference type="PROSITE" id="PS50850"/>
    </source>
</evidence>
<comment type="subcellular location">
    <subcellularLocation>
        <location evidence="1">Cell membrane</location>
        <topology evidence="1">Multi-pass membrane protein</topology>
    </subcellularLocation>
</comment>
<feature type="transmembrane region" description="Helical" evidence="7">
    <location>
        <begin position="404"/>
        <end position="425"/>
    </location>
</feature>
<feature type="transmembrane region" description="Helical" evidence="7">
    <location>
        <begin position="138"/>
        <end position="163"/>
    </location>
</feature>
<sequence>MDIDRTMAAFQSGPCVTPPRIFSARRFNQIKAGVFKLKPLKSSSSFILYLVCISAFFASLNQNVYSPIIPLIRDSFHVSVSMVNLSVSIFIFITAVMQIILGSIVDVKGARFVMLASIGLTVIASIGCAASQDFTLFLMFRVLQAVGTAALPLIAATTIGGLFEGTKRGSAMGTYQMLLSVAPAAAPILGGFIGERYNYPGIFWLLTGLSVILLLANALYFPREERREKANLNAGKLVAHYKAIFTNRSGNAVLILGFLIFLVYFSVVVYLPILLTDSYHLDLNIVGLLYLPIAVSTIAGSIVFKWIQKKVALRHLFLWGNLTSAGSIVFFSFTHSTSLFFMSIALILFGMTMGLIPPLFSTMMANEFEESRGSALGMFNFIRYTGMACGPMISAFFLERLPSVFVFCCFGVLYGAVVLVMQMVIGKKSGSKGIHKQSKKTVRSS</sequence>
<feature type="transmembrane region" description="Helical" evidence="7">
    <location>
        <begin position="339"/>
        <end position="360"/>
    </location>
</feature>
<dbReference type="Gene3D" id="1.20.1250.20">
    <property type="entry name" value="MFS general substrate transporter like domains"/>
    <property type="match status" value="1"/>
</dbReference>
<keyword evidence="5 7" id="KW-1133">Transmembrane helix</keyword>